<dbReference type="Proteomes" id="UP000677913">
    <property type="component" value="Unassembled WGS sequence"/>
</dbReference>
<name>A0A8J8BF27_9ACTN</name>
<keyword evidence="2" id="KW-1185">Reference proteome</keyword>
<dbReference type="Gene3D" id="3.20.20.70">
    <property type="entry name" value="Aldolase class I"/>
    <property type="match status" value="1"/>
</dbReference>
<organism evidence="1 2">
    <name type="scientific">Actinocrinis puniceicyclus</name>
    <dbReference type="NCBI Taxonomy" id="977794"/>
    <lineage>
        <taxon>Bacteria</taxon>
        <taxon>Bacillati</taxon>
        <taxon>Actinomycetota</taxon>
        <taxon>Actinomycetes</taxon>
        <taxon>Catenulisporales</taxon>
        <taxon>Actinospicaceae</taxon>
        <taxon>Actinocrinis</taxon>
    </lineage>
</organism>
<feature type="non-terminal residue" evidence="1">
    <location>
        <position position="1"/>
    </location>
</feature>
<comment type="caution">
    <text evidence="1">The sequence shown here is derived from an EMBL/GenBank/DDBJ whole genome shotgun (WGS) entry which is preliminary data.</text>
</comment>
<dbReference type="InterPro" id="IPR013785">
    <property type="entry name" value="Aldolase_TIM"/>
</dbReference>
<evidence type="ECO:0008006" key="3">
    <source>
        <dbReference type="Google" id="ProtNLM"/>
    </source>
</evidence>
<gene>
    <name evidence="1" type="ORF">KGA66_24385</name>
</gene>
<dbReference type="Pfam" id="PF03060">
    <property type="entry name" value="NMO"/>
    <property type="match status" value="1"/>
</dbReference>
<evidence type="ECO:0000313" key="2">
    <source>
        <dbReference type="Proteomes" id="UP000677913"/>
    </source>
</evidence>
<dbReference type="AlphaFoldDB" id="A0A8J8BF27"/>
<accession>A0A8J8BF27</accession>
<dbReference type="RefSeq" id="WP_246508563.1">
    <property type="nucleotide sequence ID" value="NZ_JAGSXH010000128.1"/>
</dbReference>
<protein>
    <recommendedName>
        <fullName evidence="3">Nitronate monooxygenase</fullName>
    </recommendedName>
</protein>
<dbReference type="EMBL" id="JAGSXH010000128">
    <property type="protein sequence ID" value="MBS2966205.1"/>
    <property type="molecule type" value="Genomic_DNA"/>
</dbReference>
<reference evidence="1" key="1">
    <citation type="submission" date="2021-04" db="EMBL/GenBank/DDBJ databases">
        <title>Genome based classification of Actinospica acidithermotolerans sp. nov., an actinobacterium isolated from an Indonesian hot spring.</title>
        <authorList>
            <person name="Kusuma A.B."/>
            <person name="Putra K.E."/>
            <person name="Nafisah S."/>
            <person name="Loh J."/>
            <person name="Nouioui I."/>
            <person name="Goodfellow M."/>
        </authorList>
    </citation>
    <scope>NUCLEOTIDE SEQUENCE</scope>
    <source>
        <strain evidence="1">DSM 45618</strain>
    </source>
</reference>
<evidence type="ECO:0000313" key="1">
    <source>
        <dbReference type="EMBL" id="MBS2966205.1"/>
    </source>
</evidence>
<proteinExistence type="predicted"/>
<sequence>HHLTKPVRQAAAAAGDPGGMALWAGQGHRCALDLPAGQLVEHLADQAAQALAHASRRLSGAGG</sequence>